<sequence length="202" mass="21145">MKIAVYGATGMVGTEVVAEAISRGHEVTSVTRSGTEVAGTTAVKAELNDAATYRDLGKNNDVIVISVPPSRTGGDHQEYLDAFEEITETLTPARLIVIGGAGATEVNGVRLLDAPGFPDAYRAEAETAAAVYDMFTSVSGITWTVVAPAPEIAPGRRTGSYTQGTDSPAGDFVSSQDFAVAILDEIETPAHENRRLTVASEK</sequence>
<gene>
    <name evidence="2" type="ORF">D3791_05650</name>
</gene>
<organism evidence="2 3">
    <name type="scientific">Glutamicibacter mishrai</name>
    <dbReference type="NCBI Taxonomy" id="1775880"/>
    <lineage>
        <taxon>Bacteria</taxon>
        <taxon>Bacillati</taxon>
        <taxon>Actinomycetota</taxon>
        <taxon>Actinomycetes</taxon>
        <taxon>Micrococcales</taxon>
        <taxon>Micrococcaceae</taxon>
        <taxon>Glutamicibacter</taxon>
    </lineage>
</organism>
<evidence type="ECO:0000313" key="2">
    <source>
        <dbReference type="EMBL" id="QIV86659.1"/>
    </source>
</evidence>
<keyword evidence="3" id="KW-1185">Reference proteome</keyword>
<dbReference type="RefSeq" id="WP_022876177.1">
    <property type="nucleotide sequence ID" value="NZ_CP032549.1"/>
</dbReference>
<dbReference type="SUPFAM" id="SSF51735">
    <property type="entry name" value="NAD(P)-binding Rossmann-fold domains"/>
    <property type="match status" value="1"/>
</dbReference>
<name>A0A6H0SJS4_9MICC</name>
<dbReference type="GO" id="GO:0016646">
    <property type="term" value="F:oxidoreductase activity, acting on the CH-NH group of donors, NAD or NADP as acceptor"/>
    <property type="evidence" value="ECO:0007669"/>
    <property type="project" value="TreeGrafter"/>
</dbReference>
<dbReference type="InterPro" id="IPR036291">
    <property type="entry name" value="NAD(P)-bd_dom_sf"/>
</dbReference>
<dbReference type="InterPro" id="IPR051606">
    <property type="entry name" value="Polyketide_Oxido-like"/>
</dbReference>
<dbReference type="PANTHER" id="PTHR43355">
    <property type="entry name" value="FLAVIN REDUCTASE (NADPH)"/>
    <property type="match status" value="1"/>
</dbReference>
<proteinExistence type="predicted"/>
<dbReference type="EMBL" id="CP032549">
    <property type="protein sequence ID" value="QIV86659.1"/>
    <property type="molecule type" value="Genomic_DNA"/>
</dbReference>
<reference evidence="2 3" key="1">
    <citation type="submission" date="2018-09" db="EMBL/GenBank/DDBJ databases">
        <title>Glutamicibacter mishrai S5-52T (LMG 29155T = KCTC 39846T).</title>
        <authorList>
            <person name="Das S.K."/>
        </authorList>
    </citation>
    <scope>NUCLEOTIDE SEQUENCE [LARGE SCALE GENOMIC DNA]</scope>
    <source>
        <strain evidence="2 3">S5-52</strain>
    </source>
</reference>
<dbReference type="Proteomes" id="UP000502331">
    <property type="component" value="Chromosome"/>
</dbReference>
<dbReference type="AlphaFoldDB" id="A0A6H0SJS4"/>
<accession>A0A6H0SJS4</accession>
<dbReference type="InterPro" id="IPR016040">
    <property type="entry name" value="NAD(P)-bd_dom"/>
</dbReference>
<dbReference type="Pfam" id="PF13460">
    <property type="entry name" value="NAD_binding_10"/>
    <property type="match status" value="1"/>
</dbReference>
<evidence type="ECO:0000259" key="1">
    <source>
        <dbReference type="Pfam" id="PF13460"/>
    </source>
</evidence>
<dbReference type="Gene3D" id="3.40.50.720">
    <property type="entry name" value="NAD(P)-binding Rossmann-like Domain"/>
    <property type="match status" value="1"/>
</dbReference>
<evidence type="ECO:0000313" key="3">
    <source>
        <dbReference type="Proteomes" id="UP000502331"/>
    </source>
</evidence>
<protein>
    <submittedName>
        <fullName evidence="2">NAD-dependent epimerase/dehydratase family protein</fullName>
    </submittedName>
</protein>
<dbReference type="PANTHER" id="PTHR43355:SF2">
    <property type="entry name" value="FLAVIN REDUCTASE (NADPH)"/>
    <property type="match status" value="1"/>
</dbReference>
<feature type="domain" description="NAD(P)-binding" evidence="1">
    <location>
        <begin position="7"/>
        <end position="189"/>
    </location>
</feature>